<accession>A0A1G2ABN1</accession>
<evidence type="ECO:0000313" key="3">
    <source>
        <dbReference type="Proteomes" id="UP000178315"/>
    </source>
</evidence>
<sequence length="88" mass="10028">MKTYTFRVIIEPDENDTFHGFAPVLPGCHTFGTTIEETRENLKDAIKAYVLSLLDDGEPVPDDRGFDGYETITDADFCKEKEREFAYA</sequence>
<dbReference type="Pfam" id="PF15919">
    <property type="entry name" value="HicB_lk_antitox"/>
    <property type="match status" value="1"/>
</dbReference>
<dbReference type="EMBL" id="MHJU01000004">
    <property type="protein sequence ID" value="OGY74039.1"/>
    <property type="molecule type" value="Genomic_DNA"/>
</dbReference>
<dbReference type="InterPro" id="IPR031807">
    <property type="entry name" value="HicB-like"/>
</dbReference>
<dbReference type="PANTHER" id="PTHR34504:SF2">
    <property type="entry name" value="UPF0150 PROTEIN SSL0259"/>
    <property type="match status" value="1"/>
</dbReference>
<protein>
    <recommendedName>
        <fullName evidence="1">HicB-like antitoxin of toxin-antitoxin system domain-containing protein</fullName>
    </recommendedName>
</protein>
<feature type="domain" description="HicB-like antitoxin of toxin-antitoxin system" evidence="1">
    <location>
        <begin position="6"/>
        <end position="67"/>
    </location>
</feature>
<evidence type="ECO:0000259" key="1">
    <source>
        <dbReference type="Pfam" id="PF15919"/>
    </source>
</evidence>
<comment type="caution">
    <text evidence="2">The sequence shown here is derived from an EMBL/GenBank/DDBJ whole genome shotgun (WGS) entry which is preliminary data.</text>
</comment>
<dbReference type="InterPro" id="IPR051404">
    <property type="entry name" value="TA_system_antitoxin"/>
</dbReference>
<name>A0A1G2ABN1_9BACT</name>
<dbReference type="AlphaFoldDB" id="A0A1G2ABN1"/>
<reference evidence="2 3" key="1">
    <citation type="journal article" date="2016" name="Nat. Commun.">
        <title>Thousands of microbial genomes shed light on interconnected biogeochemical processes in an aquifer system.</title>
        <authorList>
            <person name="Anantharaman K."/>
            <person name="Brown C.T."/>
            <person name="Hug L.A."/>
            <person name="Sharon I."/>
            <person name="Castelle C.J."/>
            <person name="Probst A.J."/>
            <person name="Thomas B.C."/>
            <person name="Singh A."/>
            <person name="Wilkins M.J."/>
            <person name="Karaoz U."/>
            <person name="Brodie E.L."/>
            <person name="Williams K.H."/>
            <person name="Hubbard S.S."/>
            <person name="Banfield J.F."/>
        </authorList>
    </citation>
    <scope>NUCLEOTIDE SEQUENCE [LARGE SCALE GENOMIC DNA]</scope>
</reference>
<gene>
    <name evidence="2" type="ORF">A3H61_03880</name>
</gene>
<evidence type="ECO:0000313" key="2">
    <source>
        <dbReference type="EMBL" id="OGY74039.1"/>
    </source>
</evidence>
<dbReference type="PANTHER" id="PTHR34504">
    <property type="entry name" value="ANTITOXIN HICB"/>
    <property type="match status" value="1"/>
</dbReference>
<dbReference type="SUPFAM" id="SSF143100">
    <property type="entry name" value="TTHA1013/TTHA0281-like"/>
    <property type="match status" value="1"/>
</dbReference>
<dbReference type="InterPro" id="IPR035069">
    <property type="entry name" value="TTHA1013/TTHA0281-like"/>
</dbReference>
<proteinExistence type="predicted"/>
<dbReference type="Proteomes" id="UP000178315">
    <property type="component" value="Unassembled WGS sequence"/>
</dbReference>
<dbReference type="Gene3D" id="3.30.160.250">
    <property type="match status" value="1"/>
</dbReference>
<organism evidence="2 3">
    <name type="scientific">Candidatus Jacksonbacteria bacterium RIFCSPLOWO2_02_FULL_44_20</name>
    <dbReference type="NCBI Taxonomy" id="1798460"/>
    <lineage>
        <taxon>Bacteria</taxon>
        <taxon>Candidatus Jacksoniibacteriota</taxon>
    </lineage>
</organism>